<gene>
    <name evidence="3" type="ORF">HS088_TW20G00281</name>
</gene>
<dbReference type="InterPro" id="IPR015798">
    <property type="entry name" value="Cu_amine_oxidase_C"/>
</dbReference>
<feature type="domain" description="Copper amine oxidase catalytic" evidence="2">
    <location>
        <begin position="18"/>
        <end position="226"/>
    </location>
</feature>
<dbReference type="PANTHER" id="PTHR10638:SF69">
    <property type="entry name" value="AMINE OXIDASE [COPPER-CONTAINING] GAMMA 1-RELATED"/>
    <property type="match status" value="1"/>
</dbReference>
<dbReference type="GO" id="GO:0009308">
    <property type="term" value="P:amine metabolic process"/>
    <property type="evidence" value="ECO:0007669"/>
    <property type="project" value="UniProtKB-UniRule"/>
</dbReference>
<dbReference type="AlphaFoldDB" id="A0A7J7C6Z2"/>
<keyword evidence="1" id="KW-0560">Oxidoreductase</keyword>
<dbReference type="InParanoid" id="A0A7J7C6Z2"/>
<proteinExistence type="inferred from homology"/>
<reference evidence="3 4" key="1">
    <citation type="journal article" date="2020" name="Nat. Commun.">
        <title>Genome of Tripterygium wilfordii and identification of cytochrome P450 involved in triptolide biosynthesis.</title>
        <authorList>
            <person name="Tu L."/>
            <person name="Su P."/>
            <person name="Zhang Z."/>
            <person name="Gao L."/>
            <person name="Wang J."/>
            <person name="Hu T."/>
            <person name="Zhou J."/>
            <person name="Zhang Y."/>
            <person name="Zhao Y."/>
            <person name="Liu Y."/>
            <person name="Song Y."/>
            <person name="Tong Y."/>
            <person name="Lu Y."/>
            <person name="Yang J."/>
            <person name="Xu C."/>
            <person name="Jia M."/>
            <person name="Peters R.J."/>
            <person name="Huang L."/>
            <person name="Gao W."/>
        </authorList>
    </citation>
    <scope>NUCLEOTIDE SEQUENCE [LARGE SCALE GENOMIC DNA]</scope>
    <source>
        <strain evidence="4">cv. XIE 37</strain>
        <tissue evidence="3">Leaf</tissue>
    </source>
</reference>
<dbReference type="EMBL" id="JAAARO010000020">
    <property type="protein sequence ID" value="KAF5729914.1"/>
    <property type="molecule type" value="Genomic_DNA"/>
</dbReference>
<evidence type="ECO:0000313" key="4">
    <source>
        <dbReference type="Proteomes" id="UP000593562"/>
    </source>
</evidence>
<comment type="PTM">
    <text evidence="1">Topaquinone (TPQ) is generated by copper-dependent autoxidation of a specific tyrosyl residue.</text>
</comment>
<dbReference type="Gene3D" id="2.70.98.20">
    <property type="entry name" value="Copper amine oxidase, catalytic domain"/>
    <property type="match status" value="1"/>
</dbReference>
<keyword evidence="4" id="KW-1185">Reference proteome</keyword>
<dbReference type="InterPro" id="IPR000269">
    <property type="entry name" value="Cu_amine_oxidase"/>
</dbReference>
<dbReference type="Proteomes" id="UP000593562">
    <property type="component" value="Unassembled WGS sequence"/>
</dbReference>
<dbReference type="PROSITE" id="PS01165">
    <property type="entry name" value="COPPER_AMINE_OXID_2"/>
    <property type="match status" value="1"/>
</dbReference>
<sequence length="243" mass="27529">MLMVKGVPYSNATQIPNPEDMSGILVSENVIGVVHDHFITFYLDMDVDGSDNTFVKVNLVKEESKRAPRKSYLKPKRHVAKTEDDARIKISLYDPYEFHVINPKRTSRLGNPTGYRVVPGGTAASLLDHDDSPQLRGAFTNNQIWVTHYNKSELWAGGLYTYQSKGEDTLEVWSKRNRPIENKDIVVWYTLGFHHIPCQEDFPIMPSVSSGFSLKPVNFFERNPILRAAPVSEEDMPGCRAVC</sequence>
<organism evidence="3 4">
    <name type="scientific">Tripterygium wilfordii</name>
    <name type="common">Thunder God vine</name>
    <dbReference type="NCBI Taxonomy" id="458696"/>
    <lineage>
        <taxon>Eukaryota</taxon>
        <taxon>Viridiplantae</taxon>
        <taxon>Streptophyta</taxon>
        <taxon>Embryophyta</taxon>
        <taxon>Tracheophyta</taxon>
        <taxon>Spermatophyta</taxon>
        <taxon>Magnoliopsida</taxon>
        <taxon>eudicotyledons</taxon>
        <taxon>Gunneridae</taxon>
        <taxon>Pentapetalae</taxon>
        <taxon>rosids</taxon>
        <taxon>fabids</taxon>
        <taxon>Celastrales</taxon>
        <taxon>Celastraceae</taxon>
        <taxon>Tripterygium</taxon>
    </lineage>
</organism>
<dbReference type="EC" id="1.4.3.-" evidence="1"/>
<dbReference type="GO" id="GO:0008131">
    <property type="term" value="F:primary methylamine oxidase activity"/>
    <property type="evidence" value="ECO:0007669"/>
    <property type="project" value="InterPro"/>
</dbReference>
<evidence type="ECO:0000256" key="1">
    <source>
        <dbReference type="RuleBase" id="RU000672"/>
    </source>
</evidence>
<name>A0A7J7C6Z2_TRIWF</name>
<dbReference type="GO" id="GO:0005507">
    <property type="term" value="F:copper ion binding"/>
    <property type="evidence" value="ECO:0007669"/>
    <property type="project" value="InterPro"/>
</dbReference>
<comment type="cofactor">
    <cofactor evidence="1">
        <name>Cu cation</name>
        <dbReference type="ChEBI" id="CHEBI:23378"/>
    </cofactor>
    <text evidence="1">Contains 1 topaquinone per subunit.</text>
</comment>
<keyword evidence="1" id="KW-0801">TPQ</keyword>
<dbReference type="SUPFAM" id="SSF49998">
    <property type="entry name" value="Amine oxidase catalytic domain"/>
    <property type="match status" value="1"/>
</dbReference>
<dbReference type="GO" id="GO:0048038">
    <property type="term" value="F:quinone binding"/>
    <property type="evidence" value="ECO:0007669"/>
    <property type="project" value="InterPro"/>
</dbReference>
<dbReference type="InterPro" id="IPR036460">
    <property type="entry name" value="Cu_amine_oxidase_C_sf"/>
</dbReference>
<accession>A0A7J7C6Z2</accession>
<evidence type="ECO:0000259" key="2">
    <source>
        <dbReference type="Pfam" id="PF01179"/>
    </source>
</evidence>
<dbReference type="Pfam" id="PF01179">
    <property type="entry name" value="Cu_amine_oxid"/>
    <property type="match status" value="1"/>
</dbReference>
<keyword evidence="1" id="KW-0186">Copper</keyword>
<comment type="similarity">
    <text evidence="1">Belongs to the copper/topaquinone oxidase family.</text>
</comment>
<keyword evidence="1" id="KW-0479">Metal-binding</keyword>
<dbReference type="InterPro" id="IPR049947">
    <property type="entry name" value="Cu_Am_Ox_Cu-bd"/>
</dbReference>
<comment type="caution">
    <text evidence="3">The sequence shown here is derived from an EMBL/GenBank/DDBJ whole genome shotgun (WGS) entry which is preliminary data.</text>
</comment>
<evidence type="ECO:0000313" key="3">
    <source>
        <dbReference type="EMBL" id="KAF5729914.1"/>
    </source>
</evidence>
<dbReference type="PANTHER" id="PTHR10638">
    <property type="entry name" value="COPPER AMINE OXIDASE"/>
    <property type="match status" value="1"/>
</dbReference>
<protein>
    <recommendedName>
        <fullName evidence="1">Amine oxidase</fullName>
        <ecNumber evidence="1">1.4.3.-</ecNumber>
    </recommendedName>
</protein>